<dbReference type="InterPro" id="IPR001173">
    <property type="entry name" value="Glyco_trans_2-like"/>
</dbReference>
<feature type="transmembrane region" description="Helical" evidence="4">
    <location>
        <begin position="544"/>
        <end position="565"/>
    </location>
</feature>
<keyword evidence="4" id="KW-0812">Transmembrane</keyword>
<feature type="transmembrane region" description="Helical" evidence="4">
    <location>
        <begin position="497"/>
        <end position="524"/>
    </location>
</feature>
<evidence type="ECO:0000256" key="1">
    <source>
        <dbReference type="ARBA" id="ARBA00006739"/>
    </source>
</evidence>
<evidence type="ECO:0000313" key="7">
    <source>
        <dbReference type="Proteomes" id="UP000245926"/>
    </source>
</evidence>
<keyword evidence="4" id="KW-0472">Membrane</keyword>
<feature type="domain" description="Glycosyltransferase 2-like" evidence="5">
    <location>
        <begin position="333"/>
        <end position="525"/>
    </location>
</feature>
<accession>A0A2U8WF66</accession>
<keyword evidence="7" id="KW-1185">Reference proteome</keyword>
<dbReference type="SUPFAM" id="SSF53448">
    <property type="entry name" value="Nucleotide-diphospho-sugar transferases"/>
    <property type="match status" value="1"/>
</dbReference>
<comment type="similarity">
    <text evidence="1">Belongs to the glycosyltransferase 2 family.</text>
</comment>
<name>A0A2U8WF66_9HYPH</name>
<sequence length="627" mass="66197">MSFLGTSRSASSADALPPDLAFLLAEGVEPARLLRAAALAAESGTDGASALLRGGLMAEEPYYEALARALGLSYLALPDLGGPSALGPGTRFPQSLAARAAPLAGPPGRLVRAPEGFEIEGYLTGRIGLGRTAALTSPTRLRRAVFAALPHAVADHAAEALERERPDWAYRPGLSGRRAAGLGLGAGAGLLILSGLPAGLAVVAVTAAQGAILAMASFRLGALFLASPVEPPPGAMPPLSDRDLPVYTVLVALHREAAMVPRLVGALARLDYPAAKLDLKFVLEADDFGTAAALAAIPLPARFEVIIAPPGAPRTKPRALNVALPLARGECLVVYDAEDVPDPGQLRLAAALFRREPPETACLQGRLVIDNAGDSWLSRCFALEYAGLFDVLGPALANWRLPTPLGGTSTHFRTAILRGLQGWDAWNVTEDADLGLRLALAGYGVGDLPSATFEEAPACLVPWLRQRVRWMKGFAQTTITHGRRPLRTLRRLGPLDAFCALTMVPGTVVSALVYPFLTAAAALAFLWHGPGGGPAFWPNLPQGLALTIFGTGLAAMMLPAALGAIRRGWYDLLPFVLVLPFYFLLVSLAAWLGLVELVRAPARWNKTEHGLFRTSRTGALRRRARRP</sequence>
<evidence type="ECO:0000313" key="6">
    <source>
        <dbReference type="EMBL" id="AWN43922.1"/>
    </source>
</evidence>
<dbReference type="OrthoDB" id="7431422at2"/>
<evidence type="ECO:0000259" key="5">
    <source>
        <dbReference type="Pfam" id="PF13632"/>
    </source>
</evidence>
<dbReference type="AlphaFoldDB" id="A0A2U8WF66"/>
<dbReference type="Gene3D" id="3.90.550.10">
    <property type="entry name" value="Spore Coat Polysaccharide Biosynthesis Protein SpsA, Chain A"/>
    <property type="match status" value="1"/>
</dbReference>
<feature type="transmembrane region" description="Helical" evidence="4">
    <location>
        <begin position="179"/>
        <end position="196"/>
    </location>
</feature>
<protein>
    <submittedName>
        <fullName evidence="6">Glycosyl transferase</fullName>
    </submittedName>
</protein>
<dbReference type="RefSeq" id="WP_109895180.1">
    <property type="nucleotide sequence ID" value="NZ_CP029550.1"/>
</dbReference>
<keyword evidence="4" id="KW-1133">Transmembrane helix</keyword>
<evidence type="ECO:0000256" key="4">
    <source>
        <dbReference type="SAM" id="Phobius"/>
    </source>
</evidence>
<dbReference type="GO" id="GO:0016757">
    <property type="term" value="F:glycosyltransferase activity"/>
    <property type="evidence" value="ECO:0007669"/>
    <property type="project" value="UniProtKB-KW"/>
</dbReference>
<proteinExistence type="inferred from homology"/>
<dbReference type="Proteomes" id="UP000245926">
    <property type="component" value="Chromosome"/>
</dbReference>
<dbReference type="PANTHER" id="PTHR43630">
    <property type="entry name" value="POLY-BETA-1,6-N-ACETYL-D-GLUCOSAMINE SYNTHASE"/>
    <property type="match status" value="1"/>
</dbReference>
<feature type="transmembrane region" description="Helical" evidence="4">
    <location>
        <begin position="572"/>
        <end position="594"/>
    </location>
</feature>
<gene>
    <name evidence="6" type="ORF">DK389_29690</name>
</gene>
<keyword evidence="2" id="KW-0328">Glycosyltransferase</keyword>
<dbReference type="EMBL" id="CP029550">
    <property type="protein sequence ID" value="AWN43922.1"/>
    <property type="molecule type" value="Genomic_DNA"/>
</dbReference>
<dbReference type="KEGG" id="mets:DK389_29690"/>
<evidence type="ECO:0000256" key="3">
    <source>
        <dbReference type="ARBA" id="ARBA00022679"/>
    </source>
</evidence>
<dbReference type="PANTHER" id="PTHR43630:SF1">
    <property type="entry name" value="POLY-BETA-1,6-N-ACETYL-D-GLUCOSAMINE SYNTHASE"/>
    <property type="match status" value="1"/>
</dbReference>
<reference evidence="7" key="1">
    <citation type="submission" date="2018-05" db="EMBL/GenBank/DDBJ databases">
        <title>Complete Genome Sequence of Methylobacterium sp. 17SD2-17.</title>
        <authorList>
            <person name="Srinivasan S."/>
        </authorList>
    </citation>
    <scope>NUCLEOTIDE SEQUENCE [LARGE SCALE GENOMIC DNA]</scope>
    <source>
        <strain evidence="7">17SD2-17</strain>
    </source>
</reference>
<dbReference type="Pfam" id="PF13632">
    <property type="entry name" value="Glyco_trans_2_3"/>
    <property type="match status" value="1"/>
</dbReference>
<dbReference type="InterPro" id="IPR029044">
    <property type="entry name" value="Nucleotide-diphossugar_trans"/>
</dbReference>
<keyword evidence="3 6" id="KW-0808">Transferase</keyword>
<evidence type="ECO:0000256" key="2">
    <source>
        <dbReference type="ARBA" id="ARBA00022676"/>
    </source>
</evidence>
<organism evidence="6 7">
    <name type="scientific">Methylobacterium durans</name>
    <dbReference type="NCBI Taxonomy" id="2202825"/>
    <lineage>
        <taxon>Bacteria</taxon>
        <taxon>Pseudomonadati</taxon>
        <taxon>Pseudomonadota</taxon>
        <taxon>Alphaproteobacteria</taxon>
        <taxon>Hyphomicrobiales</taxon>
        <taxon>Methylobacteriaceae</taxon>
        <taxon>Methylobacterium</taxon>
    </lineage>
</organism>